<keyword evidence="10" id="KW-1185">Reference proteome</keyword>
<feature type="domain" description="SusD-like N-terminal" evidence="8">
    <location>
        <begin position="24"/>
        <end position="223"/>
    </location>
</feature>
<feature type="chain" id="PRO_5046455276" evidence="6">
    <location>
        <begin position="23"/>
        <end position="469"/>
    </location>
</feature>
<keyword evidence="3 6" id="KW-0732">Signal</keyword>
<evidence type="ECO:0000259" key="8">
    <source>
        <dbReference type="Pfam" id="PF14322"/>
    </source>
</evidence>
<evidence type="ECO:0000313" key="9">
    <source>
        <dbReference type="EMBL" id="GAA4375442.1"/>
    </source>
</evidence>
<dbReference type="PROSITE" id="PS51257">
    <property type="entry name" value="PROKAR_LIPOPROTEIN"/>
    <property type="match status" value="1"/>
</dbReference>
<dbReference type="CDD" id="cd08977">
    <property type="entry name" value="SusD"/>
    <property type="match status" value="1"/>
</dbReference>
<dbReference type="SUPFAM" id="SSF48452">
    <property type="entry name" value="TPR-like"/>
    <property type="match status" value="1"/>
</dbReference>
<dbReference type="Gene3D" id="1.25.40.390">
    <property type="match status" value="1"/>
</dbReference>
<evidence type="ECO:0000256" key="2">
    <source>
        <dbReference type="ARBA" id="ARBA00006275"/>
    </source>
</evidence>
<dbReference type="Pfam" id="PF14322">
    <property type="entry name" value="SusD-like_3"/>
    <property type="match status" value="1"/>
</dbReference>
<sequence length="469" mass="51775">MKIRQKAICMALLSLLMSITSCKDFLDVSPRNQVENDKMFGNPQSAEAAVLGIYGGLSSANYLGLRYPLFADLAADNLAWSGTFTTFNEIDNASIQPSNGEVTAMWAAIYADINAANNVIERVATTPGLPKNLARQYVAEARALRAFNYFNLVRYWGGVPLILQPTKSQEPISVLSVPRSTVDDVYNQVQLDLDSAQVSLPNTSSVTRINKWAVLGLKARLALYRRNWPVAAAHCDSILKNLAYTLEPNYRNLFESGLTKESIWEVDFTETNPSQYAFFMFPNSFGGRLEVTPNGSTGNLATASTNGTSFEARTDRRYAATLSQNFQLNGLAVPSNTVVKYDDPGNGNDNYIILRLGEIILTAAEAKAELGRVSEALAHLNTIRARAGLTARTTTSQSLLLTQIERERRVELALEGHRWFDLKRRNRVQTVLGPLVPNLSLSRDRELFPIPARELTNNTALAGNQNPGY</sequence>
<protein>
    <submittedName>
        <fullName evidence="9">RagB/SusD family nutrient uptake outer membrane protein</fullName>
    </submittedName>
</protein>
<evidence type="ECO:0000256" key="5">
    <source>
        <dbReference type="ARBA" id="ARBA00023237"/>
    </source>
</evidence>
<dbReference type="InterPro" id="IPR012944">
    <property type="entry name" value="SusD_RagB_dom"/>
</dbReference>
<evidence type="ECO:0000313" key="10">
    <source>
        <dbReference type="Proteomes" id="UP001500454"/>
    </source>
</evidence>
<dbReference type="RefSeq" id="WP_345221638.1">
    <property type="nucleotide sequence ID" value="NZ_BAABHA010000002.1"/>
</dbReference>
<gene>
    <name evidence="9" type="ORF">GCM10023186_08140</name>
</gene>
<proteinExistence type="inferred from homology"/>
<dbReference type="Pfam" id="PF07980">
    <property type="entry name" value="SusD_RagB"/>
    <property type="match status" value="1"/>
</dbReference>
<comment type="similarity">
    <text evidence="2">Belongs to the SusD family.</text>
</comment>
<evidence type="ECO:0000259" key="7">
    <source>
        <dbReference type="Pfam" id="PF07980"/>
    </source>
</evidence>
<feature type="signal peptide" evidence="6">
    <location>
        <begin position="1"/>
        <end position="22"/>
    </location>
</feature>
<dbReference type="InterPro" id="IPR011990">
    <property type="entry name" value="TPR-like_helical_dom_sf"/>
</dbReference>
<dbReference type="Proteomes" id="UP001500454">
    <property type="component" value="Unassembled WGS sequence"/>
</dbReference>
<dbReference type="InterPro" id="IPR033985">
    <property type="entry name" value="SusD-like_N"/>
</dbReference>
<keyword evidence="4" id="KW-0472">Membrane</keyword>
<organism evidence="9 10">
    <name type="scientific">Hymenobacter koreensis</name>
    <dbReference type="NCBI Taxonomy" id="1084523"/>
    <lineage>
        <taxon>Bacteria</taxon>
        <taxon>Pseudomonadati</taxon>
        <taxon>Bacteroidota</taxon>
        <taxon>Cytophagia</taxon>
        <taxon>Cytophagales</taxon>
        <taxon>Hymenobacteraceae</taxon>
        <taxon>Hymenobacter</taxon>
    </lineage>
</organism>
<keyword evidence="5" id="KW-0998">Cell outer membrane</keyword>
<accession>A0ABP8IVF5</accession>
<reference evidence="10" key="1">
    <citation type="journal article" date="2019" name="Int. J. Syst. Evol. Microbiol.">
        <title>The Global Catalogue of Microorganisms (GCM) 10K type strain sequencing project: providing services to taxonomists for standard genome sequencing and annotation.</title>
        <authorList>
            <consortium name="The Broad Institute Genomics Platform"/>
            <consortium name="The Broad Institute Genome Sequencing Center for Infectious Disease"/>
            <person name="Wu L."/>
            <person name="Ma J."/>
        </authorList>
    </citation>
    <scope>NUCLEOTIDE SEQUENCE [LARGE SCALE GENOMIC DNA]</scope>
    <source>
        <strain evidence="10">JCM 17924</strain>
    </source>
</reference>
<comment type="subcellular location">
    <subcellularLocation>
        <location evidence="1">Cell outer membrane</location>
    </subcellularLocation>
</comment>
<evidence type="ECO:0000256" key="4">
    <source>
        <dbReference type="ARBA" id="ARBA00023136"/>
    </source>
</evidence>
<evidence type="ECO:0000256" key="3">
    <source>
        <dbReference type="ARBA" id="ARBA00022729"/>
    </source>
</evidence>
<evidence type="ECO:0000256" key="1">
    <source>
        <dbReference type="ARBA" id="ARBA00004442"/>
    </source>
</evidence>
<name>A0ABP8IVF5_9BACT</name>
<comment type="caution">
    <text evidence="9">The sequence shown here is derived from an EMBL/GenBank/DDBJ whole genome shotgun (WGS) entry which is preliminary data.</text>
</comment>
<dbReference type="EMBL" id="BAABHA010000002">
    <property type="protein sequence ID" value="GAA4375442.1"/>
    <property type="molecule type" value="Genomic_DNA"/>
</dbReference>
<feature type="domain" description="RagB/SusD" evidence="7">
    <location>
        <begin position="304"/>
        <end position="469"/>
    </location>
</feature>
<evidence type="ECO:0000256" key="6">
    <source>
        <dbReference type="SAM" id="SignalP"/>
    </source>
</evidence>